<keyword evidence="3" id="KW-1185">Reference proteome</keyword>
<dbReference type="Pfam" id="PF07500">
    <property type="entry name" value="TFIIS_M"/>
    <property type="match status" value="1"/>
</dbReference>
<evidence type="ECO:0000313" key="2">
    <source>
        <dbReference type="EMBL" id="KAL1201627.1"/>
    </source>
</evidence>
<dbReference type="Pfam" id="PF01426">
    <property type="entry name" value="BAH"/>
    <property type="match status" value="1"/>
</dbReference>
<protein>
    <submittedName>
        <fullName evidence="2">ASI1-immunoprecipitated protein 3</fullName>
    </submittedName>
</protein>
<name>A0ABD1A495_CARAN</name>
<dbReference type="Gene3D" id="2.30.30.490">
    <property type="match status" value="1"/>
</dbReference>
<dbReference type="Gene3D" id="1.10.472.30">
    <property type="entry name" value="Transcription elongation factor S-II, central domain"/>
    <property type="match status" value="1"/>
</dbReference>
<dbReference type="InterPro" id="IPR001025">
    <property type="entry name" value="BAH_dom"/>
</dbReference>
<dbReference type="InterPro" id="IPR003618">
    <property type="entry name" value="TFIIS_cen_dom"/>
</dbReference>
<feature type="domain" description="BAH" evidence="1">
    <location>
        <begin position="59"/>
        <end position="179"/>
    </location>
</feature>
<dbReference type="PANTHER" id="PTHR46871:SF1">
    <property type="entry name" value="BROMO-ADJACENT HOMOLOGY (BAH) DOMAIN-CONTAINING PROTEIN"/>
    <property type="match status" value="1"/>
</dbReference>
<dbReference type="EMBL" id="JBANAX010000584">
    <property type="protein sequence ID" value="KAL1201627.1"/>
    <property type="molecule type" value="Genomic_DNA"/>
</dbReference>
<dbReference type="Proteomes" id="UP001558713">
    <property type="component" value="Unassembled WGS sequence"/>
</dbReference>
<dbReference type="InterPro" id="IPR043151">
    <property type="entry name" value="BAH_sf"/>
</dbReference>
<proteinExistence type="predicted"/>
<dbReference type="InterPro" id="IPR036575">
    <property type="entry name" value="TFIIS_cen_dom_sf"/>
</dbReference>
<sequence length="406" mass="47776">MEMKQINWEKDNEEMSLKKKTKLEWRPEDYAHTDGRWIKFTGEGVNKKFHYETFEFHGQEYGLEDTVVCHPEKATQRPYIAIIKDIYKQGKERYVKLEVNWFYRPEDLAKKYVRNWESKDSGDLVYSFHRDEVSAESVMHKCLVYFVPENEELPNPRASPDFIVRKFYDHIKKKLLNFSHRGFNVKQKDEINLLVEKTISRVGDLFTIEKVEMSKISRRKKSVPKRHILTAERTMHERSTSNGFYDESICNNFEDGEASRELYNESIQKNFEIGGASITISSDLDREKRVEELMEALKQAGDYDVFPVVQALEHALYDSLADDIPMYNYKVEYLLDKLKNSQVFSRRLLNGELKPEQAIKMTRYELMRGFSFDEIKAGSFEEPKLEESVASTSTIVEPKILSKAKK</sequence>
<accession>A0ABD1A495</accession>
<dbReference type="PANTHER" id="PTHR46871">
    <property type="entry name" value="BROMO-ADJACENT HOMOLOGY (BAH) DOMAIN-CONTAINING PROTEIN"/>
    <property type="match status" value="1"/>
</dbReference>
<reference evidence="2 3" key="1">
    <citation type="submission" date="2024-04" db="EMBL/GenBank/DDBJ databases">
        <title>Genome assembly C_amara_ONT_v2.</title>
        <authorList>
            <person name="Yant L."/>
            <person name="Moore C."/>
            <person name="Slenker M."/>
        </authorList>
    </citation>
    <scope>NUCLEOTIDE SEQUENCE [LARGE SCALE GENOMIC DNA]</scope>
    <source>
        <tissue evidence="2">Leaf</tissue>
    </source>
</reference>
<comment type="caution">
    <text evidence="2">The sequence shown here is derived from an EMBL/GenBank/DDBJ whole genome shotgun (WGS) entry which is preliminary data.</text>
</comment>
<dbReference type="SUPFAM" id="SSF46942">
    <property type="entry name" value="Elongation factor TFIIS domain 2"/>
    <property type="match status" value="1"/>
</dbReference>
<dbReference type="SMART" id="SM00439">
    <property type="entry name" value="BAH"/>
    <property type="match status" value="1"/>
</dbReference>
<evidence type="ECO:0000313" key="3">
    <source>
        <dbReference type="Proteomes" id="UP001558713"/>
    </source>
</evidence>
<organism evidence="2 3">
    <name type="scientific">Cardamine amara subsp. amara</name>
    <dbReference type="NCBI Taxonomy" id="228776"/>
    <lineage>
        <taxon>Eukaryota</taxon>
        <taxon>Viridiplantae</taxon>
        <taxon>Streptophyta</taxon>
        <taxon>Embryophyta</taxon>
        <taxon>Tracheophyta</taxon>
        <taxon>Spermatophyta</taxon>
        <taxon>Magnoliopsida</taxon>
        <taxon>eudicotyledons</taxon>
        <taxon>Gunneridae</taxon>
        <taxon>Pentapetalae</taxon>
        <taxon>rosids</taxon>
        <taxon>malvids</taxon>
        <taxon>Brassicales</taxon>
        <taxon>Brassicaceae</taxon>
        <taxon>Cardamineae</taxon>
        <taxon>Cardamine</taxon>
    </lineage>
</organism>
<dbReference type="PROSITE" id="PS51038">
    <property type="entry name" value="BAH"/>
    <property type="match status" value="1"/>
</dbReference>
<gene>
    <name evidence="2" type="ORF">V5N11_006174</name>
</gene>
<dbReference type="AlphaFoldDB" id="A0ABD1A495"/>
<evidence type="ECO:0000259" key="1">
    <source>
        <dbReference type="PROSITE" id="PS51038"/>
    </source>
</evidence>